<dbReference type="InterPro" id="IPR050336">
    <property type="entry name" value="Chromosome_partition/occlusion"/>
</dbReference>
<keyword evidence="4" id="KW-1185">Reference proteome</keyword>
<organism evidence="3 4">
    <name type="scientific">Clostridium manihotivorum</name>
    <dbReference type="NCBI Taxonomy" id="2320868"/>
    <lineage>
        <taxon>Bacteria</taxon>
        <taxon>Bacillati</taxon>
        <taxon>Bacillota</taxon>
        <taxon>Clostridia</taxon>
        <taxon>Eubacteriales</taxon>
        <taxon>Clostridiaceae</taxon>
        <taxon>Clostridium</taxon>
    </lineage>
</organism>
<dbReference type="InterPro" id="IPR036086">
    <property type="entry name" value="ParB/Sulfiredoxin_sf"/>
</dbReference>
<evidence type="ECO:0000313" key="3">
    <source>
        <dbReference type="EMBL" id="QAA34948.1"/>
    </source>
</evidence>
<dbReference type="Pfam" id="PF02195">
    <property type="entry name" value="ParB_N"/>
    <property type="match status" value="1"/>
</dbReference>
<dbReference type="Proteomes" id="UP000286268">
    <property type="component" value="Chromosome"/>
</dbReference>
<dbReference type="NCBIfam" id="TIGR00180">
    <property type="entry name" value="parB_part"/>
    <property type="match status" value="1"/>
</dbReference>
<proteinExistence type="inferred from homology"/>
<evidence type="ECO:0000256" key="1">
    <source>
        <dbReference type="ARBA" id="ARBA00006295"/>
    </source>
</evidence>
<dbReference type="EMBL" id="CP025746">
    <property type="protein sequence ID" value="QAA34948.1"/>
    <property type="molecule type" value="Genomic_DNA"/>
</dbReference>
<accession>A0A410E0Y4</accession>
<comment type="similarity">
    <text evidence="1">Belongs to the ParB family.</text>
</comment>
<dbReference type="AlphaFoldDB" id="A0A410E0Y4"/>
<reference evidence="3 4" key="1">
    <citation type="submission" date="2018-01" db="EMBL/GenBank/DDBJ databases">
        <title>Genome Sequencing and Assembly of Anaerobacter polyendosporus strain CT4.</title>
        <authorList>
            <person name="Tachaapaikoon C."/>
            <person name="Sutheeworapong S."/>
            <person name="Jenjaroenpun P."/>
            <person name="Wongsurawat T."/>
            <person name="Nookeaw I."/>
            <person name="Cheawchanlertfa P."/>
            <person name="Kosugi A."/>
            <person name="Cheevadhanarak S."/>
            <person name="Ratanakhanokchai K."/>
        </authorList>
    </citation>
    <scope>NUCLEOTIDE SEQUENCE [LARGE SCALE GENOMIC DNA]</scope>
    <source>
        <strain evidence="3 4">CT4</strain>
    </source>
</reference>
<dbReference type="GO" id="GO:0005694">
    <property type="term" value="C:chromosome"/>
    <property type="evidence" value="ECO:0007669"/>
    <property type="project" value="TreeGrafter"/>
</dbReference>
<dbReference type="PANTHER" id="PTHR33375">
    <property type="entry name" value="CHROMOSOME-PARTITIONING PROTEIN PARB-RELATED"/>
    <property type="match status" value="1"/>
</dbReference>
<name>A0A410E0Y4_9CLOT</name>
<dbReference type="GO" id="GO:0003677">
    <property type="term" value="F:DNA binding"/>
    <property type="evidence" value="ECO:0007669"/>
    <property type="project" value="InterPro"/>
</dbReference>
<dbReference type="KEGG" id="cmah:C1I91_26735"/>
<dbReference type="Gene3D" id="1.10.10.2830">
    <property type="match status" value="1"/>
</dbReference>
<dbReference type="SUPFAM" id="SSF109709">
    <property type="entry name" value="KorB DNA-binding domain-like"/>
    <property type="match status" value="1"/>
</dbReference>
<dbReference type="RefSeq" id="WP_128215648.1">
    <property type="nucleotide sequence ID" value="NZ_CP025746.1"/>
</dbReference>
<dbReference type="CDD" id="cd16408">
    <property type="entry name" value="ParB_N_like"/>
    <property type="match status" value="1"/>
</dbReference>
<feature type="domain" description="ParB-like N-terminal" evidence="2">
    <location>
        <begin position="27"/>
        <end position="116"/>
    </location>
</feature>
<sequence length="329" mass="37511">MSERKLMSLDDMFGDISSEKETNSGIAEIEIEKLVPFSNHPFKLYEGERLNDMVESIKEFGVIVPIVIRPIGTSYQILSGHNRVNAAKLAGILKVPAVIKEGLTEDEATLIVTETNLIQRSFADLRYSERTAAISQRYKAMKQQGKRNDLLDEIEKLANPYNIKDEATLCQIETKLRTDEKLAQSYNLSRNMIARYVRLGELDSDLMNRLDADEIAFMTAVTISFIKKEEQQIINEILNSNNFKLDMKKAEVLRDYSEKGKLNEETAHSILSGELNKKLKSNKPASIKLKPKLISKYFAPEVKQLEIEEIIDKALKLYFETQGKEVLDE</sequence>
<evidence type="ECO:0000313" key="4">
    <source>
        <dbReference type="Proteomes" id="UP000286268"/>
    </source>
</evidence>
<evidence type="ECO:0000259" key="2">
    <source>
        <dbReference type="SMART" id="SM00470"/>
    </source>
</evidence>
<dbReference type="InterPro" id="IPR003115">
    <property type="entry name" value="ParB_N"/>
</dbReference>
<dbReference type="SUPFAM" id="SSF110849">
    <property type="entry name" value="ParB/Sulfiredoxin"/>
    <property type="match status" value="1"/>
</dbReference>
<protein>
    <submittedName>
        <fullName evidence="3">Chromosome partitioning protein ParB</fullName>
    </submittedName>
</protein>
<dbReference type="OrthoDB" id="1662300at2"/>
<dbReference type="PANTHER" id="PTHR33375:SF1">
    <property type="entry name" value="CHROMOSOME-PARTITIONING PROTEIN PARB-RELATED"/>
    <property type="match status" value="1"/>
</dbReference>
<dbReference type="SMART" id="SM00470">
    <property type="entry name" value="ParB"/>
    <property type="match status" value="1"/>
</dbReference>
<dbReference type="InterPro" id="IPR004437">
    <property type="entry name" value="ParB/RepB/Spo0J"/>
</dbReference>
<gene>
    <name evidence="3" type="ORF">C1I91_26735</name>
</gene>
<dbReference type="Gene3D" id="3.90.1530.30">
    <property type="match status" value="1"/>
</dbReference>
<dbReference type="GO" id="GO:0007059">
    <property type="term" value="P:chromosome segregation"/>
    <property type="evidence" value="ECO:0007669"/>
    <property type="project" value="TreeGrafter"/>
</dbReference>